<evidence type="ECO:0000256" key="10">
    <source>
        <dbReference type="ARBA" id="ARBA00023002"/>
    </source>
</evidence>
<evidence type="ECO:0000256" key="4">
    <source>
        <dbReference type="ARBA" id="ARBA00005259"/>
    </source>
</evidence>
<feature type="binding site" evidence="14">
    <location>
        <position position="189"/>
    </location>
    <ligand>
        <name>NADP(+)</name>
        <dbReference type="ChEBI" id="CHEBI:58349"/>
    </ligand>
</feature>
<dbReference type="InterPro" id="IPR050765">
    <property type="entry name" value="Riboflavin_Biosynth_HTPR"/>
</dbReference>
<comment type="similarity">
    <text evidence="5 12">In the C-terminal section; belongs to the HTP reductase family.</text>
</comment>
<comment type="catalytic activity">
    <reaction evidence="12">
        <text>5-amino-6-(5-phospho-D-ribitylamino)uracil + NADP(+) = 5-amino-6-(5-phospho-D-ribosylamino)uracil + NADPH + H(+)</text>
        <dbReference type="Rhea" id="RHEA:17845"/>
        <dbReference type="ChEBI" id="CHEBI:15378"/>
        <dbReference type="ChEBI" id="CHEBI:57783"/>
        <dbReference type="ChEBI" id="CHEBI:58349"/>
        <dbReference type="ChEBI" id="CHEBI:58421"/>
        <dbReference type="ChEBI" id="CHEBI:58453"/>
        <dbReference type="EC" id="1.1.1.193"/>
    </reaction>
</comment>
<evidence type="ECO:0000256" key="7">
    <source>
        <dbReference type="ARBA" id="ARBA00022723"/>
    </source>
</evidence>
<feature type="binding site" evidence="14">
    <location>
        <begin position="285"/>
        <end position="291"/>
    </location>
    <ligand>
        <name>NADP(+)</name>
        <dbReference type="ChEBI" id="CHEBI:58349"/>
    </ligand>
</feature>
<dbReference type="SUPFAM" id="SSF53597">
    <property type="entry name" value="Dihydrofolate reductase-like"/>
    <property type="match status" value="1"/>
</dbReference>
<feature type="binding site" evidence="14">
    <location>
        <position position="200"/>
    </location>
    <ligand>
        <name>substrate</name>
    </ligand>
</feature>
<dbReference type="Gene3D" id="3.40.140.10">
    <property type="entry name" value="Cytidine Deaminase, domain 2"/>
    <property type="match status" value="1"/>
</dbReference>
<dbReference type="UniPathway" id="UPA00275">
    <property type="reaction ID" value="UER00401"/>
</dbReference>
<comment type="similarity">
    <text evidence="4 12">In the N-terminal section; belongs to the cytidine and deoxycytidylate deaminase family.</text>
</comment>
<keyword evidence="8 12" id="KW-0862">Zinc</keyword>
<comment type="catalytic activity">
    <reaction evidence="12">
        <text>2,5-diamino-6-hydroxy-4-(5-phosphoribosylamino)-pyrimidine + H2O + H(+) = 5-amino-6-(5-phospho-D-ribosylamino)uracil + NH4(+)</text>
        <dbReference type="Rhea" id="RHEA:21868"/>
        <dbReference type="ChEBI" id="CHEBI:15377"/>
        <dbReference type="ChEBI" id="CHEBI:15378"/>
        <dbReference type="ChEBI" id="CHEBI:28938"/>
        <dbReference type="ChEBI" id="CHEBI:58453"/>
        <dbReference type="ChEBI" id="CHEBI:58614"/>
        <dbReference type="EC" id="3.5.4.26"/>
    </reaction>
</comment>
<feature type="binding site" evidence="14">
    <location>
        <position position="147"/>
    </location>
    <ligand>
        <name>NADP(+)</name>
        <dbReference type="ChEBI" id="CHEBI:58349"/>
    </ligand>
</feature>
<dbReference type="GO" id="GO:0009231">
    <property type="term" value="P:riboflavin biosynthetic process"/>
    <property type="evidence" value="ECO:0007669"/>
    <property type="project" value="UniProtKB-UniPathway"/>
</dbReference>
<proteinExistence type="inferred from homology"/>
<dbReference type="Proteomes" id="UP000240811">
    <property type="component" value="Unassembled WGS sequence"/>
</dbReference>
<dbReference type="PROSITE" id="PS00903">
    <property type="entry name" value="CYT_DCMP_DEAMINASES_1"/>
    <property type="match status" value="1"/>
</dbReference>
<dbReference type="GO" id="GO:0008270">
    <property type="term" value="F:zinc ion binding"/>
    <property type="evidence" value="ECO:0007669"/>
    <property type="project" value="InterPro"/>
</dbReference>
<protein>
    <recommendedName>
        <fullName evidence="12">Riboflavin biosynthesis protein RibD</fullName>
    </recommendedName>
    <domain>
        <recommendedName>
            <fullName evidence="12">Diaminohydroxyphosphoribosylaminopyrimidine deaminase</fullName>
            <shortName evidence="12">DRAP deaminase</shortName>
            <ecNumber evidence="12">3.5.4.26</ecNumber>
        </recommendedName>
        <alternativeName>
            <fullName evidence="12">Riboflavin-specific deaminase</fullName>
        </alternativeName>
    </domain>
    <domain>
        <recommendedName>
            <fullName evidence="12">5-amino-6-(5-phosphoribosylamino)uracil reductase</fullName>
            <ecNumber evidence="12">1.1.1.193</ecNumber>
        </recommendedName>
        <alternativeName>
            <fullName evidence="12">HTP reductase</fullName>
        </alternativeName>
    </domain>
</protein>
<dbReference type="Pfam" id="PF00383">
    <property type="entry name" value="dCMP_cyt_deam_1"/>
    <property type="match status" value="1"/>
</dbReference>
<feature type="binding site" evidence="15">
    <location>
        <position position="69"/>
    </location>
    <ligand>
        <name>Zn(2+)</name>
        <dbReference type="ChEBI" id="CHEBI:29105"/>
        <note>catalytic</note>
    </ligand>
</feature>
<evidence type="ECO:0000256" key="13">
    <source>
        <dbReference type="PIRSR" id="PIRSR006769-1"/>
    </source>
</evidence>
<dbReference type="Gene3D" id="3.40.430.10">
    <property type="entry name" value="Dihydrofolate Reductase, subunit A"/>
    <property type="match status" value="1"/>
</dbReference>
<dbReference type="NCBIfam" id="TIGR00326">
    <property type="entry name" value="eubact_ribD"/>
    <property type="match status" value="1"/>
</dbReference>
<keyword evidence="11" id="KW-0511">Multifunctional enzyme</keyword>
<keyword evidence="6 12" id="KW-0686">Riboflavin biosynthesis</keyword>
<evidence type="ECO:0000256" key="5">
    <source>
        <dbReference type="ARBA" id="ARBA00007417"/>
    </source>
</evidence>
<dbReference type="InterPro" id="IPR002125">
    <property type="entry name" value="CMP_dCMP_dom"/>
</dbReference>
<sequence>MSAALRLSGWGLGLTGTNPSVACLIVKNGTIIGRGVTAYGGRPHAEAQALFEAGEMARGATAYVTLEPCAHYGQSPPCAQFIIDSGIIRVVFCVCDPDVRVSGRGVSLLLQQGIIVDKILETKGKRALRSYITRQVKKRSHVTIKLAVSQDNMIGIVGRGNIPITGPISIAQSHVLRAQSDAILVGIGTVLSDNPELTCRLNGLSDLSPTRIILDSNLRLPLDSKIMRTASLAPIIVITENYDSIKSISLKKNNIKIVHCNSHDLSQLLSVLADLGITSLLVEGGATVIRSFITAGLVDSIILYRSNQIIFSQGIPSPLEDQYIEDSFLCVRCDCFGSDFCFEYSRKNYCLQE</sequence>
<dbReference type="SUPFAM" id="SSF53927">
    <property type="entry name" value="Cytidine deaminase-like"/>
    <property type="match status" value="1"/>
</dbReference>
<dbReference type="EC" id="3.5.4.26" evidence="12"/>
<keyword evidence="10 12" id="KW-0560">Oxidoreductase</keyword>
<comment type="pathway">
    <text evidence="3 12">Cofactor biosynthesis; riboflavin biosynthesis; 5-amino-6-(D-ribitylamino)uracil from GTP: step 3/4.</text>
</comment>
<evidence type="ECO:0000256" key="8">
    <source>
        <dbReference type="ARBA" id="ARBA00022833"/>
    </source>
</evidence>
<feature type="active site" description="Proton donor" evidence="13">
    <location>
        <position position="46"/>
    </location>
</feature>
<name>A0A2T4VYH2_9HYPH</name>
<evidence type="ECO:0000256" key="2">
    <source>
        <dbReference type="ARBA" id="ARBA00004882"/>
    </source>
</evidence>
<dbReference type="PROSITE" id="PS51747">
    <property type="entry name" value="CYT_DCMP_DEAMINASES_2"/>
    <property type="match status" value="1"/>
</dbReference>
<dbReference type="PANTHER" id="PTHR38011:SF7">
    <property type="entry name" value="2,5-DIAMINO-6-RIBOSYLAMINO-4(3H)-PYRIMIDINONE 5'-PHOSPHATE REDUCTASE"/>
    <property type="match status" value="1"/>
</dbReference>
<dbReference type="InterPro" id="IPR024072">
    <property type="entry name" value="DHFR-like_dom_sf"/>
</dbReference>
<organism evidence="17 18">
    <name type="scientific">Candidatus Liberibacter europaeus</name>
    <dbReference type="NCBI Taxonomy" id="744859"/>
    <lineage>
        <taxon>Bacteria</taxon>
        <taxon>Pseudomonadati</taxon>
        <taxon>Pseudomonadota</taxon>
        <taxon>Alphaproteobacteria</taxon>
        <taxon>Hyphomicrobiales</taxon>
        <taxon>Rhizobiaceae</taxon>
        <taxon>Liberibacter</taxon>
    </lineage>
</organism>
<dbReference type="GO" id="GO:0008835">
    <property type="term" value="F:diaminohydroxyphosphoribosylaminopyrimidine deaminase activity"/>
    <property type="evidence" value="ECO:0007669"/>
    <property type="project" value="UniProtKB-EC"/>
</dbReference>
<keyword evidence="12" id="KW-0378">Hydrolase</keyword>
<feature type="binding site" evidence="14">
    <location>
        <position position="177"/>
    </location>
    <ligand>
        <name>substrate</name>
    </ligand>
</feature>
<dbReference type="EMBL" id="PSQJ01000002">
    <property type="protein sequence ID" value="PTL86839.1"/>
    <property type="molecule type" value="Genomic_DNA"/>
</dbReference>
<keyword evidence="9 12" id="KW-0521">NADP</keyword>
<dbReference type="Pfam" id="PF01872">
    <property type="entry name" value="RibD_C"/>
    <property type="match status" value="1"/>
</dbReference>
<evidence type="ECO:0000256" key="6">
    <source>
        <dbReference type="ARBA" id="ARBA00022619"/>
    </source>
</evidence>
<feature type="binding site" evidence="14">
    <location>
        <position position="197"/>
    </location>
    <ligand>
        <name>substrate</name>
    </ligand>
</feature>
<evidence type="ECO:0000256" key="3">
    <source>
        <dbReference type="ARBA" id="ARBA00004910"/>
    </source>
</evidence>
<dbReference type="InterPro" id="IPR016192">
    <property type="entry name" value="APOBEC/CMP_deaminase_Zn-bd"/>
</dbReference>
<feature type="binding site" evidence="14">
    <location>
        <position position="283"/>
    </location>
    <ligand>
        <name>substrate</name>
    </ligand>
</feature>
<accession>A0A2T4VYH2</accession>
<dbReference type="InterPro" id="IPR004794">
    <property type="entry name" value="Eubact_RibD"/>
</dbReference>
<feature type="binding site" evidence="14">
    <location>
        <position position="216"/>
    </location>
    <ligand>
        <name>NADP(+)</name>
        <dbReference type="ChEBI" id="CHEBI:58349"/>
    </ligand>
</feature>
<evidence type="ECO:0000256" key="12">
    <source>
        <dbReference type="PIRNR" id="PIRNR006769"/>
    </source>
</evidence>
<feature type="binding site" evidence="15">
    <location>
        <position position="78"/>
    </location>
    <ligand>
        <name>Zn(2+)</name>
        <dbReference type="ChEBI" id="CHEBI:29105"/>
        <note>catalytic</note>
    </ligand>
</feature>
<dbReference type="PANTHER" id="PTHR38011">
    <property type="entry name" value="DIHYDROFOLATE REDUCTASE FAMILY PROTEIN (AFU_ORTHOLOGUE AFUA_8G06820)"/>
    <property type="match status" value="1"/>
</dbReference>
<evidence type="ECO:0000256" key="15">
    <source>
        <dbReference type="PIRSR" id="PIRSR006769-3"/>
    </source>
</evidence>
<comment type="caution">
    <text evidence="17">The sequence shown here is derived from an EMBL/GenBank/DDBJ whole genome shotgun (WGS) entry which is preliminary data.</text>
</comment>
<dbReference type="AlphaFoldDB" id="A0A2T4VYH2"/>
<feature type="binding site" evidence="14">
    <location>
        <position position="193"/>
    </location>
    <ligand>
        <name>NADP(+)</name>
        <dbReference type="ChEBI" id="CHEBI:58349"/>
    </ligand>
</feature>
<evidence type="ECO:0000313" key="17">
    <source>
        <dbReference type="EMBL" id="PTL86839.1"/>
    </source>
</evidence>
<evidence type="ECO:0000256" key="14">
    <source>
        <dbReference type="PIRSR" id="PIRSR006769-2"/>
    </source>
</evidence>
<feature type="domain" description="CMP/dCMP-type deaminase" evidence="16">
    <location>
        <begin position="1"/>
        <end position="117"/>
    </location>
</feature>
<feature type="binding site" evidence="15">
    <location>
        <position position="44"/>
    </location>
    <ligand>
        <name>Zn(2+)</name>
        <dbReference type="ChEBI" id="CHEBI:29105"/>
        <note>catalytic</note>
    </ligand>
</feature>
<dbReference type="PIRSF" id="PIRSF006769">
    <property type="entry name" value="RibD"/>
    <property type="match status" value="1"/>
</dbReference>
<evidence type="ECO:0000259" key="16">
    <source>
        <dbReference type="PROSITE" id="PS51747"/>
    </source>
</evidence>
<comment type="function">
    <text evidence="1 12">Converts 2,5-diamino-6-(ribosylamino)-4(3h)-pyrimidinone 5'-phosphate into 5-amino-6-(ribosylamino)-2,4(1h,3h)-pyrimidinedione 5'-phosphate.</text>
</comment>
<evidence type="ECO:0000313" key="18">
    <source>
        <dbReference type="Proteomes" id="UP000240811"/>
    </source>
</evidence>
<dbReference type="InterPro" id="IPR002734">
    <property type="entry name" value="RibDG_C"/>
</dbReference>
<dbReference type="GO" id="GO:0008703">
    <property type="term" value="F:5-amino-6-(5-phosphoribosylamino)uracil reductase activity"/>
    <property type="evidence" value="ECO:0007669"/>
    <property type="project" value="UniProtKB-EC"/>
</dbReference>
<dbReference type="EC" id="1.1.1.193" evidence="12"/>
<comment type="cofactor">
    <cofactor evidence="12 15">
        <name>Zn(2+)</name>
        <dbReference type="ChEBI" id="CHEBI:29105"/>
    </cofactor>
    <text evidence="12 15">Binds 1 zinc ion.</text>
</comment>
<dbReference type="CDD" id="cd01284">
    <property type="entry name" value="Riboflavin_deaminase-reductase"/>
    <property type="match status" value="1"/>
</dbReference>
<comment type="pathway">
    <text evidence="2 12">Cofactor biosynthesis; riboflavin biosynthesis; 5-amino-6-(D-ribitylamino)uracil from GTP: step 2/4.</text>
</comment>
<evidence type="ECO:0000256" key="1">
    <source>
        <dbReference type="ARBA" id="ARBA00002151"/>
    </source>
</evidence>
<evidence type="ECO:0000256" key="11">
    <source>
        <dbReference type="ARBA" id="ARBA00023268"/>
    </source>
</evidence>
<evidence type="ECO:0000256" key="9">
    <source>
        <dbReference type="ARBA" id="ARBA00022857"/>
    </source>
</evidence>
<dbReference type="InterPro" id="IPR016193">
    <property type="entry name" value="Cytidine_deaminase-like"/>
</dbReference>
<gene>
    <name evidence="17" type="primary">ribD</name>
    <name evidence="17" type="ORF">C4617_01845</name>
</gene>
<reference evidence="18" key="1">
    <citation type="submission" date="2018-02" db="EMBL/GenBank/DDBJ databases">
        <title>Genome sequence of Candidatus Liberibacter europaeus.</title>
        <authorList>
            <person name="Frampton R.A."/>
            <person name="Thompson S.M."/>
            <person name="David C."/>
            <person name="Addison S.M."/>
            <person name="Smith G.R."/>
        </authorList>
    </citation>
    <scope>NUCLEOTIDE SEQUENCE [LARGE SCALE GENOMIC DNA]</scope>
</reference>
<keyword evidence="7 12" id="KW-0479">Metal-binding</keyword>